<proteinExistence type="predicted"/>
<evidence type="ECO:0000313" key="1">
    <source>
        <dbReference type="EMBL" id="MEY8772230.1"/>
    </source>
</evidence>
<sequence length="224" mass="24776">MIVQPDLSNRLDSIISRLLVRQRQGMVRVVITGMDPRVLPETLAALEALSQAGYGLRVTLSHSASLSAVYGAFQCWREGFAPELLYDTRMPQAEEEYSELFLPAISGNSLAKIALCLSDNVASAWAFHALCHGRKIIVTLGDEFTHAALPEAMREQLHRYIATLKSWGIVFPGVTTQSKGKQLISLADIRQQPAGTALRPGRNALITPAAQDEIRRRHIILYKD</sequence>
<organism evidence="1 2">
    <name type="scientific">Erwinia aeris</name>
    <dbReference type="NCBI Taxonomy" id="3239803"/>
    <lineage>
        <taxon>Bacteria</taxon>
        <taxon>Pseudomonadati</taxon>
        <taxon>Pseudomonadota</taxon>
        <taxon>Gammaproteobacteria</taxon>
        <taxon>Enterobacterales</taxon>
        <taxon>Erwiniaceae</taxon>
        <taxon>Erwinia</taxon>
    </lineage>
</organism>
<name>A0ABV4EBC0_9GAMM</name>
<protein>
    <recommendedName>
        <fullName evidence="3">Flavoprotein</fullName>
    </recommendedName>
</protein>
<dbReference type="Proteomes" id="UP001565243">
    <property type="component" value="Unassembled WGS sequence"/>
</dbReference>
<accession>A0ABV4EBC0</accession>
<keyword evidence="2" id="KW-1185">Reference proteome</keyword>
<dbReference type="SUPFAM" id="SSF52507">
    <property type="entry name" value="Homo-oligomeric flavin-containing Cys decarboxylases, HFCD"/>
    <property type="match status" value="1"/>
</dbReference>
<evidence type="ECO:0008006" key="3">
    <source>
        <dbReference type="Google" id="ProtNLM"/>
    </source>
</evidence>
<dbReference type="EMBL" id="JBGFFX010000011">
    <property type="protein sequence ID" value="MEY8772230.1"/>
    <property type="molecule type" value="Genomic_DNA"/>
</dbReference>
<evidence type="ECO:0000313" key="2">
    <source>
        <dbReference type="Proteomes" id="UP001565243"/>
    </source>
</evidence>
<dbReference type="RefSeq" id="WP_369896282.1">
    <property type="nucleotide sequence ID" value="NZ_JBGFFX010000011.1"/>
</dbReference>
<comment type="caution">
    <text evidence="1">The sequence shown here is derived from an EMBL/GenBank/DDBJ whole genome shotgun (WGS) entry which is preliminary data.</text>
</comment>
<dbReference type="InterPro" id="IPR036551">
    <property type="entry name" value="Flavin_trans-like"/>
</dbReference>
<reference evidence="1 2" key="1">
    <citation type="submission" date="2024-07" db="EMBL/GenBank/DDBJ databases">
        <authorList>
            <person name="Hebao G."/>
        </authorList>
    </citation>
    <scope>NUCLEOTIDE SEQUENCE [LARGE SCALE GENOMIC DNA]</scope>
    <source>
        <strain evidence="1 2">ACCC 02193</strain>
    </source>
</reference>
<gene>
    <name evidence="1" type="ORF">AB6T85_17635</name>
</gene>